<dbReference type="RefSeq" id="WP_079685172.1">
    <property type="nucleotide sequence ID" value="NZ_FUZU01000001.1"/>
</dbReference>
<keyword evidence="2 9" id="KW-0001">2Fe-2S</keyword>
<dbReference type="Gene3D" id="1.10.10.1590">
    <property type="entry name" value="NADH-quinone oxidoreductase subunit E"/>
    <property type="match status" value="1"/>
</dbReference>
<dbReference type="PROSITE" id="PS01099">
    <property type="entry name" value="COMPLEX1_24K"/>
    <property type="match status" value="1"/>
</dbReference>
<dbReference type="PIRSF" id="PIRSF000216">
    <property type="entry name" value="NADH_DH_24kDa"/>
    <property type="match status" value="1"/>
</dbReference>
<dbReference type="FunFam" id="1.10.10.1590:FF:000001">
    <property type="entry name" value="NADH-quinone oxidoreductase subunit E"/>
    <property type="match status" value="1"/>
</dbReference>
<dbReference type="GO" id="GO:0098662">
    <property type="term" value="P:inorganic cation transmembrane transport"/>
    <property type="evidence" value="ECO:0007669"/>
    <property type="project" value="UniProtKB-ARBA"/>
</dbReference>
<dbReference type="Proteomes" id="UP000190961">
    <property type="component" value="Unassembled WGS sequence"/>
</dbReference>
<dbReference type="PANTHER" id="PTHR10371:SF3">
    <property type="entry name" value="NADH DEHYDROGENASE [UBIQUINONE] FLAVOPROTEIN 2, MITOCHONDRIAL"/>
    <property type="match status" value="1"/>
</dbReference>
<reference evidence="10 11" key="1">
    <citation type="submission" date="2017-02" db="EMBL/GenBank/DDBJ databases">
        <authorList>
            <person name="Peterson S.W."/>
        </authorList>
    </citation>
    <scope>NUCLEOTIDE SEQUENCE [LARGE SCALE GENOMIC DNA]</scope>
    <source>
        <strain evidence="10 11">DSM 25262</strain>
    </source>
</reference>
<evidence type="ECO:0000256" key="6">
    <source>
        <dbReference type="ARBA" id="ARBA00023014"/>
    </source>
</evidence>
<feature type="binding site" evidence="9">
    <location>
        <position position="133"/>
    </location>
    <ligand>
        <name>[2Fe-2S] cluster</name>
        <dbReference type="ChEBI" id="CHEBI:190135"/>
    </ligand>
</feature>
<accession>A0A1T5IZL1</accession>
<dbReference type="GO" id="GO:0031967">
    <property type="term" value="C:organelle envelope"/>
    <property type="evidence" value="ECO:0007669"/>
    <property type="project" value="UniProtKB-ARBA"/>
</dbReference>
<evidence type="ECO:0000256" key="1">
    <source>
        <dbReference type="ARBA" id="ARBA00010643"/>
    </source>
</evidence>
<evidence type="ECO:0000256" key="4">
    <source>
        <dbReference type="ARBA" id="ARBA00022967"/>
    </source>
</evidence>
<keyword evidence="4" id="KW-1278">Translocase</keyword>
<dbReference type="InterPro" id="IPR042128">
    <property type="entry name" value="NuoE_dom"/>
</dbReference>
<sequence>MSEQKINQVQFSAETMELVQRIIKRYPEGKQKSALLPVLHLAQAEFDGWLSAPVMDYVASILSIKPIEVYEVASFYSMYNLEPVGKCLIEVCQTGPCWLRGSDDIVDHLEKKLNIKVGETTADGMFTLKTVECLGSCGTAPMLQCGSDYYENLTTEKVDTLIEKLRGSDQRSTYMKSNMQEI</sequence>
<evidence type="ECO:0000313" key="10">
    <source>
        <dbReference type="EMBL" id="SKC44393.1"/>
    </source>
</evidence>
<feature type="binding site" evidence="9">
    <location>
        <position position="137"/>
    </location>
    <ligand>
        <name>[2Fe-2S] cluster</name>
        <dbReference type="ChEBI" id="CHEBI:190135"/>
    </ligand>
</feature>
<comment type="cofactor">
    <cofactor evidence="9">
        <name>[2Fe-2S] cluster</name>
        <dbReference type="ChEBI" id="CHEBI:190135"/>
    </cofactor>
    <text evidence="9">Binds 1 [2Fe-2S] cluster.</text>
</comment>
<evidence type="ECO:0000256" key="5">
    <source>
        <dbReference type="ARBA" id="ARBA00023004"/>
    </source>
</evidence>
<dbReference type="NCBIfam" id="TIGR01958">
    <property type="entry name" value="nuoE_fam"/>
    <property type="match status" value="1"/>
</dbReference>
<dbReference type="FunFam" id="3.40.30.10:FF:000022">
    <property type="entry name" value="NADH dehydrogenase flavoprotein 2, mitochondrial"/>
    <property type="match status" value="1"/>
</dbReference>
<dbReference type="GO" id="GO:0098796">
    <property type="term" value="C:membrane protein complex"/>
    <property type="evidence" value="ECO:0007669"/>
    <property type="project" value="UniProtKB-ARBA"/>
</dbReference>
<feature type="binding site" evidence="9">
    <location>
        <position position="92"/>
    </location>
    <ligand>
        <name>[2Fe-2S] cluster</name>
        <dbReference type="ChEBI" id="CHEBI:190135"/>
    </ligand>
</feature>
<dbReference type="OrthoDB" id="9807941at2"/>
<feature type="binding site" evidence="9">
    <location>
        <position position="97"/>
    </location>
    <ligand>
        <name>[2Fe-2S] cluster</name>
        <dbReference type="ChEBI" id="CHEBI:190135"/>
    </ligand>
</feature>
<dbReference type="GO" id="GO:1902494">
    <property type="term" value="C:catalytic complex"/>
    <property type="evidence" value="ECO:0007669"/>
    <property type="project" value="UniProtKB-ARBA"/>
</dbReference>
<dbReference type="GO" id="GO:0003954">
    <property type="term" value="F:NADH dehydrogenase activity"/>
    <property type="evidence" value="ECO:0007669"/>
    <property type="project" value="TreeGrafter"/>
</dbReference>
<evidence type="ECO:0000256" key="3">
    <source>
        <dbReference type="ARBA" id="ARBA00022723"/>
    </source>
</evidence>
<keyword evidence="7" id="KW-0520">NAD</keyword>
<dbReference type="GO" id="GO:0051537">
    <property type="term" value="F:2 iron, 2 sulfur cluster binding"/>
    <property type="evidence" value="ECO:0007669"/>
    <property type="project" value="UniProtKB-KW"/>
</dbReference>
<dbReference type="InterPro" id="IPR036249">
    <property type="entry name" value="Thioredoxin-like_sf"/>
</dbReference>
<keyword evidence="11" id="KW-1185">Reference proteome</keyword>
<dbReference type="InterPro" id="IPR041921">
    <property type="entry name" value="NuoE_N"/>
</dbReference>
<evidence type="ECO:0000313" key="11">
    <source>
        <dbReference type="Proteomes" id="UP000190961"/>
    </source>
</evidence>
<protein>
    <submittedName>
        <fullName evidence="10">NADH-quinone oxidoreductase subunit E</fullName>
    </submittedName>
</protein>
<dbReference type="GO" id="GO:0008324">
    <property type="term" value="F:monoatomic cation transmembrane transporter activity"/>
    <property type="evidence" value="ECO:0007669"/>
    <property type="project" value="UniProtKB-ARBA"/>
</dbReference>
<dbReference type="CDD" id="cd03064">
    <property type="entry name" value="TRX_Fd_NuoE"/>
    <property type="match status" value="1"/>
</dbReference>
<dbReference type="EMBL" id="FUZU01000001">
    <property type="protein sequence ID" value="SKC44393.1"/>
    <property type="molecule type" value="Genomic_DNA"/>
</dbReference>
<dbReference type="Gene3D" id="3.40.30.10">
    <property type="entry name" value="Glutaredoxin"/>
    <property type="match status" value="1"/>
</dbReference>
<dbReference type="AlphaFoldDB" id="A0A1T5IZL1"/>
<dbReference type="STRING" id="688867.SAMN05660236_0555"/>
<dbReference type="InterPro" id="IPR002023">
    <property type="entry name" value="NuoE-like"/>
</dbReference>
<dbReference type="NCBIfam" id="NF005725">
    <property type="entry name" value="PRK07539.1-5"/>
    <property type="match status" value="1"/>
</dbReference>
<dbReference type="GO" id="GO:0022804">
    <property type="term" value="F:active transmembrane transporter activity"/>
    <property type="evidence" value="ECO:0007669"/>
    <property type="project" value="UniProtKB-ARBA"/>
</dbReference>
<comment type="cofactor">
    <cofactor evidence="8">
        <name>[2Fe-2S] cluster</name>
        <dbReference type="ChEBI" id="CHEBI:190135"/>
    </cofactor>
</comment>
<keyword evidence="5 9" id="KW-0408">Iron</keyword>
<dbReference type="GO" id="GO:0046872">
    <property type="term" value="F:metal ion binding"/>
    <property type="evidence" value="ECO:0007669"/>
    <property type="project" value="UniProtKB-KW"/>
</dbReference>
<keyword evidence="6 9" id="KW-0411">Iron-sulfur</keyword>
<dbReference type="PANTHER" id="PTHR10371">
    <property type="entry name" value="NADH DEHYDROGENASE UBIQUINONE FLAVOPROTEIN 2, MITOCHONDRIAL"/>
    <property type="match status" value="1"/>
</dbReference>
<keyword evidence="3 9" id="KW-0479">Metal-binding</keyword>
<evidence type="ECO:0000256" key="7">
    <source>
        <dbReference type="ARBA" id="ARBA00023027"/>
    </source>
</evidence>
<comment type="similarity">
    <text evidence="1">Belongs to the complex I 24 kDa subunit family.</text>
</comment>
<organism evidence="10 11">
    <name type="scientific">Ohtaekwangia koreensis</name>
    <dbReference type="NCBI Taxonomy" id="688867"/>
    <lineage>
        <taxon>Bacteria</taxon>
        <taxon>Pseudomonadati</taxon>
        <taxon>Bacteroidota</taxon>
        <taxon>Cytophagia</taxon>
        <taxon>Cytophagales</taxon>
        <taxon>Fulvivirgaceae</taxon>
        <taxon>Ohtaekwangia</taxon>
    </lineage>
</organism>
<evidence type="ECO:0000256" key="2">
    <source>
        <dbReference type="ARBA" id="ARBA00022714"/>
    </source>
</evidence>
<dbReference type="SUPFAM" id="SSF52833">
    <property type="entry name" value="Thioredoxin-like"/>
    <property type="match status" value="1"/>
</dbReference>
<evidence type="ECO:0000256" key="9">
    <source>
        <dbReference type="PIRSR" id="PIRSR000216-1"/>
    </source>
</evidence>
<proteinExistence type="inferred from homology"/>
<evidence type="ECO:0000256" key="8">
    <source>
        <dbReference type="ARBA" id="ARBA00034078"/>
    </source>
</evidence>
<gene>
    <name evidence="10" type="ORF">SAMN05660236_0555</name>
</gene>
<name>A0A1T5IZL1_9BACT</name>
<dbReference type="NCBIfam" id="NF005722">
    <property type="entry name" value="PRK07539.1-2"/>
    <property type="match status" value="1"/>
</dbReference>
<dbReference type="GO" id="GO:0031090">
    <property type="term" value="C:organelle membrane"/>
    <property type="evidence" value="ECO:0007669"/>
    <property type="project" value="UniProtKB-ARBA"/>
</dbReference>
<dbReference type="Pfam" id="PF01257">
    <property type="entry name" value="2Fe-2S_thioredx"/>
    <property type="match status" value="1"/>
</dbReference>
<dbReference type="GO" id="GO:0022890">
    <property type="term" value="F:inorganic cation transmembrane transporter activity"/>
    <property type="evidence" value="ECO:0007669"/>
    <property type="project" value="UniProtKB-ARBA"/>
</dbReference>